<dbReference type="Pfam" id="PF07992">
    <property type="entry name" value="Pyr_redox_2"/>
    <property type="match status" value="1"/>
</dbReference>
<feature type="domain" description="FAD/NAD(P)-binding" evidence="1">
    <location>
        <begin position="7"/>
        <end position="303"/>
    </location>
</feature>
<dbReference type="PANTHER" id="PTHR43735">
    <property type="entry name" value="APOPTOSIS-INDUCING FACTOR 1"/>
    <property type="match status" value="1"/>
</dbReference>
<proteinExistence type="predicted"/>
<evidence type="ECO:0000313" key="2">
    <source>
        <dbReference type="EMBL" id="KAF2214472.1"/>
    </source>
</evidence>
<gene>
    <name evidence="2" type="ORF">CERZMDRAFT_37822</name>
</gene>
<dbReference type="AlphaFoldDB" id="A0A6A6FLZ5"/>
<dbReference type="GO" id="GO:0005737">
    <property type="term" value="C:cytoplasm"/>
    <property type="evidence" value="ECO:0007669"/>
    <property type="project" value="TreeGrafter"/>
</dbReference>
<dbReference type="PANTHER" id="PTHR43735:SF11">
    <property type="entry name" value="HYPOTHETICAL OXIDOREDUCTASE (EUROFUNG)"/>
    <property type="match status" value="1"/>
</dbReference>
<organism evidence="2 3">
    <name type="scientific">Cercospora zeae-maydis SCOH1-5</name>
    <dbReference type="NCBI Taxonomy" id="717836"/>
    <lineage>
        <taxon>Eukaryota</taxon>
        <taxon>Fungi</taxon>
        <taxon>Dikarya</taxon>
        <taxon>Ascomycota</taxon>
        <taxon>Pezizomycotina</taxon>
        <taxon>Dothideomycetes</taxon>
        <taxon>Dothideomycetidae</taxon>
        <taxon>Mycosphaerellales</taxon>
        <taxon>Mycosphaerellaceae</taxon>
        <taxon>Cercospora</taxon>
    </lineage>
</organism>
<name>A0A6A6FLZ5_9PEZI</name>
<reference evidence="2" key="1">
    <citation type="journal article" date="2020" name="Stud. Mycol.">
        <title>101 Dothideomycetes genomes: a test case for predicting lifestyles and emergence of pathogens.</title>
        <authorList>
            <person name="Haridas S."/>
            <person name="Albert R."/>
            <person name="Binder M."/>
            <person name="Bloem J."/>
            <person name="Labutti K."/>
            <person name="Salamov A."/>
            <person name="Andreopoulos B."/>
            <person name="Baker S."/>
            <person name="Barry K."/>
            <person name="Bills G."/>
            <person name="Bluhm B."/>
            <person name="Cannon C."/>
            <person name="Castanera R."/>
            <person name="Culley D."/>
            <person name="Daum C."/>
            <person name="Ezra D."/>
            <person name="Gonzalez J."/>
            <person name="Henrissat B."/>
            <person name="Kuo A."/>
            <person name="Liang C."/>
            <person name="Lipzen A."/>
            <person name="Lutzoni F."/>
            <person name="Magnuson J."/>
            <person name="Mondo S."/>
            <person name="Nolan M."/>
            <person name="Ohm R."/>
            <person name="Pangilinan J."/>
            <person name="Park H.-J."/>
            <person name="Ramirez L."/>
            <person name="Alfaro M."/>
            <person name="Sun H."/>
            <person name="Tritt A."/>
            <person name="Yoshinaga Y."/>
            <person name="Zwiers L.-H."/>
            <person name="Turgeon B."/>
            <person name="Goodwin S."/>
            <person name="Spatafora J."/>
            <person name="Crous P."/>
            <person name="Grigoriev I."/>
        </authorList>
    </citation>
    <scope>NUCLEOTIDE SEQUENCE</scope>
    <source>
        <strain evidence="2">SCOH1-5</strain>
    </source>
</reference>
<dbReference type="InterPro" id="IPR036188">
    <property type="entry name" value="FAD/NAD-bd_sf"/>
</dbReference>
<dbReference type="EMBL" id="ML992668">
    <property type="protein sequence ID" value="KAF2214472.1"/>
    <property type="molecule type" value="Genomic_DNA"/>
</dbReference>
<protein>
    <recommendedName>
        <fullName evidence="1">FAD/NAD(P)-binding domain-containing protein</fullName>
    </recommendedName>
</protein>
<sequence length="406" mass="44793">MTATLRNVVVVGGSYVGLNAARELMSILPQTHRVLLIEPHTHFNHIFTFPRFAILSGHEHKAFVPYTGVFPLSSRHKHITARATEVHPNHVQIDSRWEGSQNIPFDHLVLATGTNLSAPSMMPHNDSASSIEYLQSYQRQLQNSRAVTIIGGGAVGVQMALDLKELYPEKEVTVVHSRDRLMQNFHPKLHEIISDAFREKGIDLITSTRAKLPTSGIFPNNGRVFNVEFTNGQQPVSTDFVILATGQKPNNQPVSSLPSSTPDGLVNPANGFLRIKKTLQLHDPAYAHIFAVGDIADTGLHKAARPGAAQAKIAAKNVLAMIEGHQPEGEIEHSVRAIHLSLGLKRNIIFRNPNEVEGQTEPVIIEKFDGREDMGVEGMWDRLNVSLAQLQPLKPSWAGTEIRAEL</sequence>
<dbReference type="InterPro" id="IPR023753">
    <property type="entry name" value="FAD/NAD-binding_dom"/>
</dbReference>
<dbReference type="PRINTS" id="PR00368">
    <property type="entry name" value="FADPNR"/>
</dbReference>
<dbReference type="OrthoDB" id="202203at2759"/>
<dbReference type="GO" id="GO:0004174">
    <property type="term" value="F:electron-transferring-flavoprotein dehydrogenase activity"/>
    <property type="evidence" value="ECO:0007669"/>
    <property type="project" value="TreeGrafter"/>
</dbReference>
<dbReference type="PRINTS" id="PR00411">
    <property type="entry name" value="PNDRDTASEI"/>
</dbReference>
<evidence type="ECO:0000313" key="3">
    <source>
        <dbReference type="Proteomes" id="UP000799539"/>
    </source>
</evidence>
<dbReference type="SUPFAM" id="SSF51905">
    <property type="entry name" value="FAD/NAD(P)-binding domain"/>
    <property type="match status" value="1"/>
</dbReference>
<dbReference type="Gene3D" id="3.50.50.100">
    <property type="match status" value="1"/>
</dbReference>
<evidence type="ECO:0000259" key="1">
    <source>
        <dbReference type="Pfam" id="PF07992"/>
    </source>
</evidence>
<accession>A0A6A6FLZ5</accession>
<dbReference type="GO" id="GO:0050660">
    <property type="term" value="F:flavin adenine dinucleotide binding"/>
    <property type="evidence" value="ECO:0007669"/>
    <property type="project" value="TreeGrafter"/>
</dbReference>
<dbReference type="Proteomes" id="UP000799539">
    <property type="component" value="Unassembled WGS sequence"/>
</dbReference>
<keyword evidence="3" id="KW-1185">Reference proteome</keyword>